<protein>
    <recommendedName>
        <fullName evidence="1">Ig-like domain-containing protein</fullName>
    </recommendedName>
</protein>
<dbReference type="PATRIC" id="fig|1492738.3.peg.103"/>
<organism evidence="2 3">
    <name type="scientific">Flavobacterium seoulense</name>
    <dbReference type="NCBI Taxonomy" id="1492738"/>
    <lineage>
        <taxon>Bacteria</taxon>
        <taxon>Pseudomonadati</taxon>
        <taxon>Bacteroidota</taxon>
        <taxon>Flavobacteriia</taxon>
        <taxon>Flavobacteriales</taxon>
        <taxon>Flavobacteriaceae</taxon>
        <taxon>Flavobacterium</taxon>
    </lineage>
</organism>
<evidence type="ECO:0000313" key="2">
    <source>
        <dbReference type="EMBL" id="KDN56604.1"/>
    </source>
</evidence>
<dbReference type="eggNOG" id="COG3291">
    <property type="taxonomic scope" value="Bacteria"/>
</dbReference>
<feature type="domain" description="Ig-like" evidence="1">
    <location>
        <begin position="97"/>
        <end position="182"/>
    </location>
</feature>
<dbReference type="eggNOG" id="COG1345">
    <property type="taxonomic scope" value="Bacteria"/>
</dbReference>
<dbReference type="EMBL" id="JNCA01000001">
    <property type="protein sequence ID" value="KDN56604.1"/>
    <property type="molecule type" value="Genomic_DNA"/>
</dbReference>
<proteinExistence type="predicted"/>
<name>A0A066X099_9FLAO</name>
<dbReference type="STRING" id="1492738.FEM21_01070"/>
<sequence length="1093" mass="116888">MNQTLNLYNSCSLGPIQFIIRNNASVDFSPGNERLVLPEGSSIIVETGGSLIGGSCNASERIYIGAELIASCNGGAGADYTFNQLVLNGGFNYVKATSNPVCGSGTAFINVSKIPTPTAATTYNLYTTATGGSAVSSIVSTTSPYSTTLITPTITSTTTYYVSATTGSITTPRREVVVIVNPIPTITSTTPSSICGGGIVTLGATTSVGTINWYSAVSGGTSLGTGTTFSTPSISNSTTYYVAATNAGCTTPSRTAVTATVNPFPVIISQPVSQLDCEGNLVNFKVVASGSGLTYSWQYKKPTDASFITLTGNENNTSYPFSPVLNEIQIANAGSAQYPNGTQFRVVVSNANCNITSNIATLTINEITNVTGGTNVTQCFGTNYSYTVTTSYPANVVSYRWKKSVTSGVWDEISDSAIYSGATTATLSIIGGTPAESGEYRAYITFKSSGTDCSVASTTRPRKITFLPQLTTPQVTIKQPTCLLNTGIITVTVQNATDVYSFDNGLSFQISNEKSGLTAGSYNIIIKNTEGCVSSVTTCQIIAVGLPSIWNGTWVNGLPDANRGVVFEQDFNSINDIEACSCQVKNGADVIINGDHTLKITNAVDVISGTLTFENNASLVQVNESPTINSGSIIYKRKTSPLNRYDFTYWSSPVAGMTLGKLSPSTFYDKYFNYNNGWVSVPRETPMNKAEGYSVRAPQTTAISGNPLPFLATFEGVPHNGLVILTSLAGNQAHLLGNPYPSAIDADVFIDLNSNVLEGTLYFWTHNSPPSSATPGDKKYNYTTVDYATYNRTGGIVTAKAATSGGLPPTGNIAAGQGFFAPLKATGNVVFNNTMRISGGTSGKDNSQFFKLGTNSKMTTSGAEKNRIWLNLTNNQGAFKQTLIGYITGVTNDYDGGFDAVTYDGNQYVDFYSVNQTKNLSIQARALLFVIKDSVVLGYKSTIKGEFQISIDHTDGSLSTLDIFLEDKELKIQHNLKKKAYAFTTEEGVFNNRFILRYTDKNKIEGNLNLDALEEGIEAAVIISVKDRIITINSELTTLENLVLYDINGRKLFQKNKVNKKVFVIPELISSNQIIMVDVLLSNGKKFSRKIVY</sequence>
<dbReference type="InterPro" id="IPR044023">
    <property type="entry name" value="Ig_7"/>
</dbReference>
<accession>A0A066X099</accession>
<dbReference type="AlphaFoldDB" id="A0A066X099"/>
<dbReference type="Pfam" id="PF19081">
    <property type="entry name" value="Ig_7"/>
    <property type="match status" value="2"/>
</dbReference>
<evidence type="ECO:0000313" key="3">
    <source>
        <dbReference type="Proteomes" id="UP000027064"/>
    </source>
</evidence>
<evidence type="ECO:0000259" key="1">
    <source>
        <dbReference type="Pfam" id="PF19081"/>
    </source>
</evidence>
<reference evidence="2 3" key="1">
    <citation type="submission" date="2014-05" db="EMBL/GenBank/DDBJ databases">
        <title>Genome Sequence of Flavobacterium sp. EM1321.</title>
        <authorList>
            <person name="Shin S.-K."/>
            <person name="Yi H."/>
        </authorList>
    </citation>
    <scope>NUCLEOTIDE SEQUENCE [LARGE SCALE GENOMIC DNA]</scope>
    <source>
        <strain evidence="2 3">EM1321</strain>
    </source>
</reference>
<dbReference type="Proteomes" id="UP000027064">
    <property type="component" value="Unassembled WGS sequence"/>
</dbReference>
<comment type="caution">
    <text evidence="2">The sequence shown here is derived from an EMBL/GenBank/DDBJ whole genome shotgun (WGS) entry which is preliminary data.</text>
</comment>
<gene>
    <name evidence="2" type="ORF">FEM21_01070</name>
</gene>
<feature type="domain" description="Ig-like" evidence="1">
    <location>
        <begin position="184"/>
        <end position="263"/>
    </location>
</feature>
<keyword evidence="3" id="KW-1185">Reference proteome</keyword>